<name>A0A1M7ULG2_9ACTN</name>
<dbReference type="AlphaFoldDB" id="A0A1M7ULG2"/>
<reference evidence="2 3" key="1">
    <citation type="submission" date="2016-12" db="EMBL/GenBank/DDBJ databases">
        <authorList>
            <person name="Song W.-J."/>
            <person name="Kurnit D.M."/>
        </authorList>
    </citation>
    <scope>NUCLEOTIDE SEQUENCE [LARGE SCALE GENOMIC DNA]</scope>
    <source>
        <strain evidence="2 3">DSM 43162</strain>
    </source>
</reference>
<evidence type="ECO:0000313" key="2">
    <source>
        <dbReference type="EMBL" id="SHN83760.1"/>
    </source>
</evidence>
<dbReference type="EMBL" id="FRDM01000021">
    <property type="protein sequence ID" value="SHN83760.1"/>
    <property type="molecule type" value="Genomic_DNA"/>
</dbReference>
<protein>
    <submittedName>
        <fullName evidence="2">Uncharacterized protein</fullName>
    </submittedName>
</protein>
<evidence type="ECO:0000256" key="1">
    <source>
        <dbReference type="SAM" id="MobiDB-lite"/>
    </source>
</evidence>
<proteinExistence type="predicted"/>
<accession>A0A1M7ULG2</accession>
<evidence type="ECO:0000313" key="3">
    <source>
        <dbReference type="Proteomes" id="UP000184428"/>
    </source>
</evidence>
<dbReference type="RefSeq" id="WP_072919944.1">
    <property type="nucleotide sequence ID" value="NZ_FRDM01000021.1"/>
</dbReference>
<dbReference type="Proteomes" id="UP000184428">
    <property type="component" value="Unassembled WGS sequence"/>
</dbReference>
<gene>
    <name evidence="2" type="ORF">SAMN05660350_03486</name>
</gene>
<sequence>MTSTESAFPIEAGTVELRSSLGGRTFVPGTTPLIGLNYYDGRALRADDLNLERRGQRRYVEYSDQAGGPGLLWGFEPSGAGGPVLGVSAGLAVAPKGQLLHLPAAVQVEVADLLPGRGAPPPAGQQAATGFEPCTAGEGAPAAAVVPGTVLYTICLAHATGLCGHAEVFGRLCDGGCVTAADRPYVVDGVTVLLRPLQLDVGPFCLPGVTRPEVHLCSQVAAAYFAQERARFGSALSAAGIGTGLWGAGAPNLAGEDVLPIGVLGWDGAEITLLDQWTARRERMEPPARLYWAGRVEQRPWPVFLAQVLQFQAQLAAAPAAPAVVPARELVERGFVELPAAGYLPVDPGGGDLRAQVQDLVGPGVELRLCAVRRDQIPHELERAQHMDRISLLRGLADPGALERVDVLVPDGLTEATAEERTGLAFAVDLSIGTPGGPTPLRRRVSGPGPGVTLAGAVRLGFGPALTARLAVAGTLAAPATAAKDAARLVDLLAGVVEGRVAVDAAVARLTELAPTGSAVPEVLDAVAGAVRAAAAALRAASQPGPVHLHKAVAAQSVALSLELSVSGDPFELSGGDEATAELTVEAFHPRGESEKTGEEGEEREVPLDVFARRRVRVALRPDPDADPASLGTGEVALRLEARLYENGTGVQLVEGSIVLGRLDAEDGRRLLTIRDPGGAAALALSWQEDPVVDAWAVLGLRSPTEDGGDDGDGEHSGTVAGGELPEFFTGLTPVATARALEATDVVRPGNASHDAAVDALTILSGAHVPDAGYAETQIGLLFPPERPRTGAVQATTDWVLFRRRRREECEGDVVLPAAVDPVTVWVLRAGSEDEAAELAAGIAGGSWSDEGWQRVDVVFADGAAMLLTPDAVWRNRYEEAGGGAMIVLARYAPAVGAQPAAAPGLGRLAALAQALAPKVTGPPAGAADLAQNPPGPRLLPGTDGSAFLVTVDPDPEVQQLLDVRMARFQADDDPVHEAMIEGTAAPVGAAHASFAALNTVHAGSADEAFAHIAGEARSFLFREDVGSDRRLQAVEWVHQSLPDADRAAVHELVERVIALLRAEVELRDLELDEPARVVGFERGEADPVGRLYLVVLPRPIE</sequence>
<organism evidence="2 3">
    <name type="scientific">Geodermatophilus obscurus</name>
    <dbReference type="NCBI Taxonomy" id="1861"/>
    <lineage>
        <taxon>Bacteria</taxon>
        <taxon>Bacillati</taxon>
        <taxon>Actinomycetota</taxon>
        <taxon>Actinomycetes</taxon>
        <taxon>Geodermatophilales</taxon>
        <taxon>Geodermatophilaceae</taxon>
        <taxon>Geodermatophilus</taxon>
    </lineage>
</organism>
<feature type="region of interest" description="Disordered" evidence="1">
    <location>
        <begin position="703"/>
        <end position="723"/>
    </location>
</feature>
<dbReference type="OrthoDB" id="5182296at2"/>